<dbReference type="SUPFAM" id="SSF53448">
    <property type="entry name" value="Nucleotide-diphospho-sugar transferases"/>
    <property type="match status" value="1"/>
</dbReference>
<feature type="transmembrane region" description="Helical" evidence="2">
    <location>
        <begin position="180"/>
        <end position="207"/>
    </location>
</feature>
<name>A0ABQ6JF04_9ACTN</name>
<protein>
    <recommendedName>
        <fullName evidence="3 4">Glycosyltransferase 2-like domain-containing protein</fullName>
    </recommendedName>
</protein>
<dbReference type="Pfam" id="PF13632">
    <property type="entry name" value="Glyco_trans_2_3"/>
    <property type="match status" value="1"/>
</dbReference>
<gene>
    <name evidence="5" type="ORF">GCM10025868_20180</name>
</gene>
<feature type="domain" description="Glycosyltransferase 2-like" evidence="4">
    <location>
        <begin position="91"/>
        <end position="207"/>
    </location>
</feature>
<comment type="caution">
    <text evidence="5">The sequence shown here is derived from an EMBL/GenBank/DDBJ whole genome shotgun (WGS) entry which is preliminary data.</text>
</comment>
<dbReference type="InterPro" id="IPR001173">
    <property type="entry name" value="Glyco_trans_2-like"/>
</dbReference>
<keyword evidence="6" id="KW-1185">Reference proteome</keyword>
<feature type="compositionally biased region" description="Low complexity" evidence="1">
    <location>
        <begin position="393"/>
        <end position="406"/>
    </location>
</feature>
<dbReference type="Gene3D" id="3.90.550.10">
    <property type="entry name" value="Spore Coat Polysaccharide Biosynthesis Protein SpsA, Chain A"/>
    <property type="match status" value="1"/>
</dbReference>
<evidence type="ECO:0000313" key="5">
    <source>
        <dbReference type="EMBL" id="GMA86768.1"/>
    </source>
</evidence>
<evidence type="ECO:0000259" key="3">
    <source>
        <dbReference type="Pfam" id="PF00535"/>
    </source>
</evidence>
<evidence type="ECO:0000259" key="4">
    <source>
        <dbReference type="Pfam" id="PF13632"/>
    </source>
</evidence>
<evidence type="ECO:0000256" key="1">
    <source>
        <dbReference type="SAM" id="MobiDB-lite"/>
    </source>
</evidence>
<dbReference type="Pfam" id="PF00535">
    <property type="entry name" value="Glycos_transf_2"/>
    <property type="match status" value="1"/>
</dbReference>
<feature type="region of interest" description="Disordered" evidence="1">
    <location>
        <begin position="332"/>
        <end position="415"/>
    </location>
</feature>
<dbReference type="PANTHER" id="PTHR43685:SF2">
    <property type="entry name" value="GLYCOSYLTRANSFERASE 2-LIKE DOMAIN-CONTAINING PROTEIN"/>
    <property type="match status" value="1"/>
</dbReference>
<keyword evidence="2" id="KW-1133">Transmembrane helix</keyword>
<keyword evidence="2" id="KW-0472">Membrane</keyword>
<proteinExistence type="predicted"/>
<dbReference type="Proteomes" id="UP001157017">
    <property type="component" value="Unassembled WGS sequence"/>
</dbReference>
<evidence type="ECO:0000256" key="2">
    <source>
        <dbReference type="SAM" id="Phobius"/>
    </source>
</evidence>
<dbReference type="EMBL" id="BSUZ01000001">
    <property type="protein sequence ID" value="GMA86768.1"/>
    <property type="molecule type" value="Genomic_DNA"/>
</dbReference>
<feature type="domain" description="Glycosyltransferase 2-like" evidence="3">
    <location>
        <begin position="21"/>
        <end position="74"/>
    </location>
</feature>
<evidence type="ECO:0000313" key="6">
    <source>
        <dbReference type="Proteomes" id="UP001157017"/>
    </source>
</evidence>
<dbReference type="InterPro" id="IPR050834">
    <property type="entry name" value="Glycosyltransf_2"/>
</dbReference>
<sequence length="612" mass="66185">MTWVPFTAPAGSRKQITIPEQRNAGVRAATGDVVVFVDSGCRPQPGWLDTITAPLLDGSEQVTVGSYRSTESGPYDLLDFSDGYVHEAPTINMAFTKAAYERVGGFDEAFSYGSDVDFCWRVNDAGMRIRRIEAAAITVDWGRGRRQHKRSWYYGAARARLYRKHPSRLRQLPQRDPIMLVYPVFLLGLPITLVFPFYPLLLLVPLWRSRRVHPVQTVSDHLCYGAGALAQARGGRHVRLMVLPKDPNPYQEPAARRAARRGRRAGVPADAHAVALAQPAARAGAPAGRPAARRPAAARALGVRPDAHRRRALAAAAPGVAVVVRRAAGHLPRARRARRLDGAQRAAAPAGVRRRPRRPTGAAARDEPRARARRPRHRRAWPRSPRPLPCRRPPSCRTGRTSGTTRRAARGPRRGAGWGCPTTRGCCCSWAASRSRRASTTCWRRSPEPTPTWCWSSRACAPTRPWPSGCTTRPPPTRACGSTCATSPTTCSPTTCRPPTPWCCRSGGSPPAARCCSPWPSPCRSSCPACRSLAGLPDAACTRFAPGVAGLEAALRAVADAPSDALQRAGRAGLEWTRGATWPAAARATAAVYREVLGEPVAAREPVGSAAP</sequence>
<organism evidence="5 6">
    <name type="scientific">Angustibacter aerolatus</name>
    <dbReference type="NCBI Taxonomy" id="1162965"/>
    <lineage>
        <taxon>Bacteria</taxon>
        <taxon>Bacillati</taxon>
        <taxon>Actinomycetota</taxon>
        <taxon>Actinomycetes</taxon>
        <taxon>Kineosporiales</taxon>
        <taxon>Kineosporiaceae</taxon>
    </lineage>
</organism>
<feature type="region of interest" description="Disordered" evidence="1">
    <location>
        <begin position="281"/>
        <end position="304"/>
    </location>
</feature>
<accession>A0ABQ6JF04</accession>
<feature type="compositionally biased region" description="Basic residues" evidence="1">
    <location>
        <begin position="371"/>
        <end position="381"/>
    </location>
</feature>
<dbReference type="InterPro" id="IPR029044">
    <property type="entry name" value="Nucleotide-diphossugar_trans"/>
</dbReference>
<reference evidence="6" key="1">
    <citation type="journal article" date="2019" name="Int. J. Syst. Evol. Microbiol.">
        <title>The Global Catalogue of Microorganisms (GCM) 10K type strain sequencing project: providing services to taxonomists for standard genome sequencing and annotation.</title>
        <authorList>
            <consortium name="The Broad Institute Genomics Platform"/>
            <consortium name="The Broad Institute Genome Sequencing Center for Infectious Disease"/>
            <person name="Wu L."/>
            <person name="Ma J."/>
        </authorList>
    </citation>
    <scope>NUCLEOTIDE SEQUENCE [LARGE SCALE GENOMIC DNA]</scope>
    <source>
        <strain evidence="6">NBRC 108730</strain>
    </source>
</reference>
<dbReference type="PANTHER" id="PTHR43685">
    <property type="entry name" value="GLYCOSYLTRANSFERASE"/>
    <property type="match status" value="1"/>
</dbReference>
<keyword evidence="2" id="KW-0812">Transmembrane</keyword>